<dbReference type="OrthoDB" id="7861868at2"/>
<evidence type="ECO:0000256" key="1">
    <source>
        <dbReference type="SAM" id="Phobius"/>
    </source>
</evidence>
<accession>S9RRY4</accession>
<proteinExistence type="predicted"/>
<dbReference type="Proteomes" id="UP000015347">
    <property type="component" value="Unassembled WGS sequence"/>
</dbReference>
<organism evidence="2 3">
    <name type="scientific">Salipiger mucosus DSM 16094</name>
    <dbReference type="NCBI Taxonomy" id="1123237"/>
    <lineage>
        <taxon>Bacteria</taxon>
        <taxon>Pseudomonadati</taxon>
        <taxon>Pseudomonadota</taxon>
        <taxon>Alphaproteobacteria</taxon>
        <taxon>Rhodobacterales</taxon>
        <taxon>Roseobacteraceae</taxon>
        <taxon>Salipiger</taxon>
    </lineage>
</organism>
<keyword evidence="1" id="KW-1133">Transmembrane helix</keyword>
<dbReference type="HOGENOM" id="CLU_1814444_0_0_5"/>
<dbReference type="STRING" id="1123237.Salmuc_04119"/>
<evidence type="ECO:0000313" key="2">
    <source>
        <dbReference type="EMBL" id="EPX76724.1"/>
    </source>
</evidence>
<name>S9RRY4_9RHOB</name>
<protein>
    <recommendedName>
        <fullName evidence="4">PH domain-containing protein</fullName>
    </recommendedName>
</protein>
<keyword evidence="1" id="KW-0812">Transmembrane</keyword>
<dbReference type="EMBL" id="APVH01000045">
    <property type="protein sequence ID" value="EPX76724.1"/>
    <property type="molecule type" value="Genomic_DNA"/>
</dbReference>
<feature type="transmembrane region" description="Helical" evidence="1">
    <location>
        <begin position="28"/>
        <end position="45"/>
    </location>
</feature>
<keyword evidence="1" id="KW-0472">Membrane</keyword>
<evidence type="ECO:0000313" key="3">
    <source>
        <dbReference type="Proteomes" id="UP000015347"/>
    </source>
</evidence>
<keyword evidence="3" id="KW-1185">Reference proteome</keyword>
<dbReference type="eggNOG" id="ENOG5030R84">
    <property type="taxonomic scope" value="Bacteria"/>
</dbReference>
<feature type="transmembrane region" description="Helical" evidence="1">
    <location>
        <begin position="51"/>
        <end position="69"/>
    </location>
</feature>
<gene>
    <name evidence="2" type="ORF">Salmuc_04119</name>
</gene>
<comment type="caution">
    <text evidence="2">The sequence shown here is derived from an EMBL/GenBank/DDBJ whole genome shotgun (WGS) entry which is preliminary data.</text>
</comment>
<evidence type="ECO:0008006" key="4">
    <source>
        <dbReference type="Google" id="ProtNLM"/>
    </source>
</evidence>
<sequence length="142" mass="14897">MTDAAAGPGATPRATFAPDRDTYVRSHVTLAALAMAGAMLVLWLAGVPHVWTGAVGGLAAVAVRGWYLMDEELAHTWELTDAGLHGPALRYVALEDIAKLRSIGSAVQIVTRGGDKHLIKFQPDPAATVARIEAHRPAGDAP</sequence>
<dbReference type="RefSeq" id="WP_020043008.1">
    <property type="nucleotide sequence ID" value="NZ_KE557282.1"/>
</dbReference>
<reference evidence="3" key="1">
    <citation type="journal article" date="2014" name="Stand. Genomic Sci.">
        <title>Genome sequence of the exopolysaccharide-producing Salipiger mucosus type strain (DSM 16094(T)), a moderately halophilic member of the Roseobacter clade.</title>
        <authorList>
            <person name="Riedel T."/>
            <person name="Spring S."/>
            <person name="Fiebig A."/>
            <person name="Petersen J."/>
            <person name="Kyrpides N.C."/>
            <person name="Goker M."/>
            <person name="Klenk H.P."/>
        </authorList>
    </citation>
    <scope>NUCLEOTIDE SEQUENCE [LARGE SCALE GENOMIC DNA]</scope>
    <source>
        <strain evidence="3">DSM 16094</strain>
    </source>
</reference>
<dbReference type="AlphaFoldDB" id="S9RRY4"/>